<feature type="signal peptide" evidence="5">
    <location>
        <begin position="1"/>
        <end position="23"/>
    </location>
</feature>
<evidence type="ECO:0000313" key="7">
    <source>
        <dbReference type="Proteomes" id="UP000271241"/>
    </source>
</evidence>
<feature type="compositionally biased region" description="Low complexity" evidence="3">
    <location>
        <begin position="365"/>
        <end position="379"/>
    </location>
</feature>
<keyword evidence="7" id="KW-1185">Reference proteome</keyword>
<gene>
    <name evidence="6" type="ORF">THASP1DRAFT_31678</name>
</gene>
<dbReference type="InterPro" id="IPR011043">
    <property type="entry name" value="Gal_Oxase/kelch_b-propeller"/>
</dbReference>
<evidence type="ECO:0000256" key="2">
    <source>
        <dbReference type="ARBA" id="ARBA00022737"/>
    </source>
</evidence>
<name>A0A4P9XL47_9FUNG</name>
<evidence type="ECO:0000256" key="5">
    <source>
        <dbReference type="SAM" id="SignalP"/>
    </source>
</evidence>
<feature type="region of interest" description="Disordered" evidence="3">
    <location>
        <begin position="356"/>
        <end position="379"/>
    </location>
</feature>
<dbReference type="EMBL" id="KZ992869">
    <property type="protein sequence ID" value="RKP06506.1"/>
    <property type="molecule type" value="Genomic_DNA"/>
</dbReference>
<evidence type="ECO:0000313" key="6">
    <source>
        <dbReference type="EMBL" id="RKP06506.1"/>
    </source>
</evidence>
<dbReference type="PANTHER" id="PTHR46093:SF18">
    <property type="entry name" value="FIBRONECTIN TYPE-III DOMAIN-CONTAINING PROTEIN"/>
    <property type="match status" value="1"/>
</dbReference>
<keyword evidence="4" id="KW-0472">Membrane</keyword>
<keyword evidence="5" id="KW-0732">Signal</keyword>
<dbReference type="OrthoDB" id="432528at2759"/>
<sequence>MRAPILSLAALALIGLPAASVRALNALARWGHTAALLDQRLYVFGGARTFGAASIIVDGTDEFTLTLDVTQSFNVAEAPWTVVPAGNPTPPGRMSHLVIADTKRERALILGGRPSDMATQADMLWEFHPKTSTWTSHQPTNGPSAWTFNTASASSDRTALVHGGFSGLAENSTVDGATYSLDLEQLQWRRRATTSASDAPCSDHTLSHIPFKDIYVALGGWAAHSALARMDTVFTYHPLNDVWMKVTVKGTPPTPRLLHSTVVSGQRIILFGGCNADFTEFYNDVAVLDTDTMTWFTPKLKNAPSGRCWHTATLLGDYMLVSFGYLAIDRGDAGVYALNIRTWEFVDTFPGTARMRESGATPDDTLGVVPPSSSSSPSSGLGTGGIVGICVGAVVLLALVAVTLLLLRRRNQKRAQLGTAGLANTMDPSPDAGLDFGKRGVLTPAAVGLHSINRTPGAESAISGSFDRPLMYTRSQSAQEDRHPPGHRQSRRFSLFRRSLSLARSHAHEPDPRRSMSAVVFPHHAEPASVALDDEALEALARQQNVYTTVMLPRQHLRIANPDLDE</sequence>
<organism evidence="6 7">
    <name type="scientific">Thamnocephalis sphaerospora</name>
    <dbReference type="NCBI Taxonomy" id="78915"/>
    <lineage>
        <taxon>Eukaryota</taxon>
        <taxon>Fungi</taxon>
        <taxon>Fungi incertae sedis</taxon>
        <taxon>Zoopagomycota</taxon>
        <taxon>Zoopagomycotina</taxon>
        <taxon>Zoopagomycetes</taxon>
        <taxon>Zoopagales</taxon>
        <taxon>Sigmoideomycetaceae</taxon>
        <taxon>Thamnocephalis</taxon>
    </lineage>
</organism>
<dbReference type="Gene3D" id="2.120.10.80">
    <property type="entry name" value="Kelch-type beta propeller"/>
    <property type="match status" value="2"/>
</dbReference>
<feature type="transmembrane region" description="Helical" evidence="4">
    <location>
        <begin position="381"/>
        <end position="407"/>
    </location>
</feature>
<proteinExistence type="predicted"/>
<dbReference type="Pfam" id="PF24681">
    <property type="entry name" value="Kelch_KLHDC2_KLHL20_DRC7"/>
    <property type="match status" value="1"/>
</dbReference>
<protein>
    <recommendedName>
        <fullName evidence="8">Galactose oxidase</fullName>
    </recommendedName>
</protein>
<accession>A0A4P9XL47</accession>
<dbReference type="SUPFAM" id="SSF50965">
    <property type="entry name" value="Galactose oxidase, central domain"/>
    <property type="match status" value="2"/>
</dbReference>
<dbReference type="InterPro" id="IPR015915">
    <property type="entry name" value="Kelch-typ_b-propeller"/>
</dbReference>
<feature type="chain" id="PRO_5020948505" description="Galactose oxidase" evidence="5">
    <location>
        <begin position="24"/>
        <end position="566"/>
    </location>
</feature>
<evidence type="ECO:0000256" key="3">
    <source>
        <dbReference type="SAM" id="MobiDB-lite"/>
    </source>
</evidence>
<evidence type="ECO:0000256" key="4">
    <source>
        <dbReference type="SAM" id="Phobius"/>
    </source>
</evidence>
<reference evidence="7" key="1">
    <citation type="journal article" date="2018" name="Nat. Microbiol.">
        <title>Leveraging single-cell genomics to expand the fungal tree of life.</title>
        <authorList>
            <person name="Ahrendt S.R."/>
            <person name="Quandt C.A."/>
            <person name="Ciobanu D."/>
            <person name="Clum A."/>
            <person name="Salamov A."/>
            <person name="Andreopoulos B."/>
            <person name="Cheng J.F."/>
            <person name="Woyke T."/>
            <person name="Pelin A."/>
            <person name="Henrissat B."/>
            <person name="Reynolds N.K."/>
            <person name="Benny G.L."/>
            <person name="Smith M.E."/>
            <person name="James T.Y."/>
            <person name="Grigoriev I.V."/>
        </authorList>
    </citation>
    <scope>NUCLEOTIDE SEQUENCE [LARGE SCALE GENOMIC DNA]</scope>
    <source>
        <strain evidence="7">RSA 1356</strain>
    </source>
</reference>
<dbReference type="AlphaFoldDB" id="A0A4P9XL47"/>
<keyword evidence="2" id="KW-0677">Repeat</keyword>
<dbReference type="PANTHER" id="PTHR46093">
    <property type="entry name" value="ACYL-COA-BINDING DOMAIN-CONTAINING PROTEIN 5"/>
    <property type="match status" value="1"/>
</dbReference>
<dbReference type="STRING" id="78915.A0A4P9XL47"/>
<evidence type="ECO:0000256" key="1">
    <source>
        <dbReference type="ARBA" id="ARBA00022441"/>
    </source>
</evidence>
<keyword evidence="4" id="KW-0812">Transmembrane</keyword>
<keyword evidence="1" id="KW-0880">Kelch repeat</keyword>
<evidence type="ECO:0008006" key="8">
    <source>
        <dbReference type="Google" id="ProtNLM"/>
    </source>
</evidence>
<keyword evidence="4" id="KW-1133">Transmembrane helix</keyword>
<dbReference type="Proteomes" id="UP000271241">
    <property type="component" value="Unassembled WGS sequence"/>
</dbReference>